<gene>
    <name evidence="5" type="ORF">TM35_000301840</name>
</gene>
<evidence type="ECO:0000256" key="1">
    <source>
        <dbReference type="ARBA" id="ARBA00004496"/>
    </source>
</evidence>
<keyword evidence="3" id="KW-0653">Protein transport</keyword>
<dbReference type="InterPro" id="IPR011989">
    <property type="entry name" value="ARM-like"/>
</dbReference>
<sequence length="1236" mass="137356">MSGEEGLLLQQIFAGTLSPDKVVREQAEAALAQISTDPHLIIRLIHFATQEIPQNVQTGETTTITHQVQQAAAIRVRNVLGRSDWNRQSYFTSDVKDAVRECIVPLQCEPHVPESIRRQLLATTQELINYDYPQRWPTLMPQLMKILDECVNGLRGVADSYSQSKESLTIRLKGALGVLYASCKAYDNPVMVDADVIDDFVENLFPSLFSLTELLLQAWTQELIQQQQQQQQQQAVSTNMSESQMFTISVWHNDLSHCLRLTFKCFYILTASRWPRFLCEPTTMERFCQSCLGQLLDITHSTLLPLYRQRIPSNDVDDSDLFSAFHESPTWKLLKWAENLSLRLLQELMSPKSCERRARAAAKYYCDHHMLRFAEQALEFVRWHATSRCVTSPAYILALEVLTVGVNARTLYTSLITPNAGELFTNLIFPRLAFTAAEAETWALNPAEYVRQQTNPCGDVYSAKLGAASLMIALVVPSKSFHDNTLLTHVLQFVMEQLTRHTEAAVQGVVESARVMDAALFAMYQLSKVMYEVNVSDEMIESIIVRHIAPVSKSPVGFLRARSVLLLSVFAPKIKWSNCESFQRVLSDILPLLNDTEVPVQMQTCMSLSPLICHPYARDVVTPCISNIIQHYFNAMRLMDNEGVVRTLRKTIKHYRDSLSQWALQLTEMLVQHFEQVLQRTIAAEHEDAVVQALDNNNNKSKGGLLDGCDGDIADSIMAADEVLETLTTLVRALPHHSAASEAALQESNLLLQIQERIAPMLFAIMSEEGGSTLGFMDAALMLLTTVLSHSSAVASPTWRLLLCLHRLVVQGAVDYFSLMLPPLDNFVCVSPAVFLFSPMNTICDVPPFAVSLASMTPAQVVCTMCDAVLNNSNALRLRELSGVPKMYDSILQNMWKLKQEQESPCIEGIPIEVINRLIDHIIRSALLVLGDASTQEKGRRTFAVLFVNTILSAILADAACTVSTLSAAGALSPLFAQYVQLVQGEAMQSMLRSYDRRLFLLAIGSLVMLWLKQPEAAAGVEEVLRGVLLSNILAKYTECEAVMLAVEIEKHAEGEHSNNDEDDEDDDEDSCSDDSAWGAGNDEDDEIELDDDDDNDIDDMDEDCGDNNNNNSTEMGSADSAHLHSLIKAVAVARAKGGIGIVNSGEEEEEEGNLLDEDDFLSPIDTCNAWTVLMGIIQCVEQTANINGGGGNTISTSPAVELFKLLKETHVEEQLSGMRQFGELTGHFPSRNDGE</sequence>
<organism evidence="5 6">
    <name type="scientific">Trypanosoma theileri</name>
    <dbReference type="NCBI Taxonomy" id="67003"/>
    <lineage>
        <taxon>Eukaryota</taxon>
        <taxon>Discoba</taxon>
        <taxon>Euglenozoa</taxon>
        <taxon>Kinetoplastea</taxon>
        <taxon>Metakinetoplastina</taxon>
        <taxon>Trypanosomatida</taxon>
        <taxon>Trypanosomatidae</taxon>
        <taxon>Trypanosoma</taxon>
    </lineage>
</organism>
<feature type="region of interest" description="Disordered" evidence="4">
    <location>
        <begin position="1054"/>
        <end position="1118"/>
    </location>
</feature>
<feature type="compositionally biased region" description="Acidic residues" evidence="4">
    <location>
        <begin position="1082"/>
        <end position="1106"/>
    </location>
</feature>
<keyword evidence="6" id="KW-1185">Reference proteome</keyword>
<reference evidence="5 6" key="1">
    <citation type="submission" date="2017-03" db="EMBL/GenBank/DDBJ databases">
        <title>An alternative strategy for trypanosome survival in the mammalian bloodstream revealed through genome and transcriptome analysis of the ubiquitous bovine parasite Trypanosoma (Megatrypanum) theileri.</title>
        <authorList>
            <person name="Kelly S."/>
            <person name="Ivens A."/>
            <person name="Mott A."/>
            <person name="O'Neill E."/>
            <person name="Emms D."/>
            <person name="Macleod O."/>
            <person name="Voorheis P."/>
            <person name="Matthews J."/>
            <person name="Matthews K."/>
            <person name="Carrington M."/>
        </authorList>
    </citation>
    <scope>NUCLEOTIDE SEQUENCE [LARGE SCALE GENOMIC DNA]</scope>
    <source>
        <strain evidence="5">Edinburgh</strain>
    </source>
</reference>
<dbReference type="PANTHER" id="PTHR10997">
    <property type="entry name" value="IMPORTIN-7, 8, 11"/>
    <property type="match status" value="1"/>
</dbReference>
<evidence type="ECO:0000313" key="5">
    <source>
        <dbReference type="EMBL" id="ORC86144.1"/>
    </source>
</evidence>
<dbReference type="InterPro" id="IPR016024">
    <property type="entry name" value="ARM-type_fold"/>
</dbReference>
<dbReference type="GO" id="GO:0005635">
    <property type="term" value="C:nuclear envelope"/>
    <property type="evidence" value="ECO:0007669"/>
    <property type="project" value="TreeGrafter"/>
</dbReference>
<dbReference type="Gene3D" id="1.25.10.10">
    <property type="entry name" value="Leucine-rich Repeat Variant"/>
    <property type="match status" value="1"/>
</dbReference>
<dbReference type="GeneID" id="39988287"/>
<proteinExistence type="predicted"/>
<keyword evidence="2" id="KW-0963">Cytoplasm</keyword>
<dbReference type="STRING" id="67003.A0A1X0NN60"/>
<comment type="caution">
    <text evidence="5">The sequence shown here is derived from an EMBL/GenBank/DDBJ whole genome shotgun (WGS) entry which is preliminary data.</text>
</comment>
<dbReference type="AlphaFoldDB" id="A0A1X0NN60"/>
<evidence type="ECO:0000313" key="6">
    <source>
        <dbReference type="Proteomes" id="UP000192257"/>
    </source>
</evidence>
<keyword evidence="3" id="KW-0813">Transport</keyword>
<accession>A0A1X0NN60</accession>
<name>A0A1X0NN60_9TRYP</name>
<evidence type="ECO:0000256" key="3">
    <source>
        <dbReference type="ARBA" id="ARBA00022927"/>
    </source>
</evidence>
<dbReference type="RefSeq" id="XP_028880210.1">
    <property type="nucleotide sequence ID" value="XM_029028507.1"/>
</dbReference>
<dbReference type="VEuPathDB" id="TriTrypDB:TM35_000301840"/>
<feature type="compositionally biased region" description="Acidic residues" evidence="4">
    <location>
        <begin position="1061"/>
        <end position="1073"/>
    </location>
</feature>
<evidence type="ECO:0000256" key="2">
    <source>
        <dbReference type="ARBA" id="ARBA00022490"/>
    </source>
</evidence>
<dbReference type="GO" id="GO:0006606">
    <property type="term" value="P:protein import into nucleus"/>
    <property type="evidence" value="ECO:0007669"/>
    <property type="project" value="TreeGrafter"/>
</dbReference>
<dbReference type="EMBL" id="NBCO01000030">
    <property type="protein sequence ID" value="ORC86144.1"/>
    <property type="molecule type" value="Genomic_DNA"/>
</dbReference>
<evidence type="ECO:0000256" key="4">
    <source>
        <dbReference type="SAM" id="MobiDB-lite"/>
    </source>
</evidence>
<dbReference type="GO" id="GO:0005829">
    <property type="term" value="C:cytosol"/>
    <property type="evidence" value="ECO:0007669"/>
    <property type="project" value="TreeGrafter"/>
</dbReference>
<dbReference type="SUPFAM" id="SSF48371">
    <property type="entry name" value="ARM repeat"/>
    <property type="match status" value="1"/>
</dbReference>
<protein>
    <submittedName>
        <fullName evidence="5">Importin-7</fullName>
    </submittedName>
</protein>
<dbReference type="PANTHER" id="PTHR10997:SF18">
    <property type="entry name" value="D-IMPORTIN 7_RANBP7"/>
    <property type="match status" value="1"/>
</dbReference>
<comment type="subcellular location">
    <subcellularLocation>
        <location evidence="1">Cytoplasm</location>
    </subcellularLocation>
</comment>
<dbReference type="OrthoDB" id="760868at2759"/>
<dbReference type="Proteomes" id="UP000192257">
    <property type="component" value="Unassembled WGS sequence"/>
</dbReference>